<evidence type="ECO:0000313" key="2">
    <source>
        <dbReference type="Proteomes" id="UP000248646"/>
    </source>
</evidence>
<proteinExistence type="predicted"/>
<sequence length="258" mass="29504">MKSIVTTGGRTNDVFVKRAKEIAIELSLPYVNRQKKSVQKLQTEFQANIVVVSKERLELYSYGSNAPFFFHPNSAAFRMKRLLNGEQDLFLQATGLQNGDRFLDTTAGLCSDSIIAAYAVGESGLVHACEKDDLVSYIVRQGLNSYETDATELLNSMRRVKLVHQDAMECLKNTETDSYDVVYMDPMFEEVIEESTNFQALREVGVHQGLTDEWVKEAKRVAKRRVVLKAHFRSPLFEQYHFKQLTRLTSKFHYGILE</sequence>
<organism evidence="1 2">
    <name type="scientific">Psychrobacillus insolitus</name>
    <dbReference type="NCBI Taxonomy" id="1461"/>
    <lineage>
        <taxon>Bacteria</taxon>
        <taxon>Bacillati</taxon>
        <taxon>Bacillota</taxon>
        <taxon>Bacilli</taxon>
        <taxon>Bacillales</taxon>
        <taxon>Bacillaceae</taxon>
        <taxon>Psychrobacillus</taxon>
    </lineage>
</organism>
<evidence type="ECO:0000313" key="1">
    <source>
        <dbReference type="EMBL" id="PZX07587.1"/>
    </source>
</evidence>
<reference evidence="1 2" key="1">
    <citation type="submission" date="2018-06" db="EMBL/GenBank/DDBJ databases">
        <title>Genomic Encyclopedia of Type Strains, Phase IV (KMG-IV): sequencing the most valuable type-strain genomes for metagenomic binning, comparative biology and taxonomic classification.</title>
        <authorList>
            <person name="Goeker M."/>
        </authorList>
    </citation>
    <scope>NUCLEOTIDE SEQUENCE [LARGE SCALE GENOMIC DNA]</scope>
    <source>
        <strain evidence="1 2">DSM 5</strain>
    </source>
</reference>
<dbReference type="PANTHER" id="PTHR36112:SF1">
    <property type="entry name" value="RIBOSOMAL RNA SMALL SUBUNIT METHYLTRANSFERASE J"/>
    <property type="match status" value="1"/>
</dbReference>
<comment type="caution">
    <text evidence="1">The sequence shown here is derived from an EMBL/GenBank/DDBJ whole genome shotgun (WGS) entry which is preliminary data.</text>
</comment>
<dbReference type="AlphaFoldDB" id="A0A2W7MKC7"/>
<dbReference type="InterPro" id="IPR007536">
    <property type="entry name" value="16SrRNA_methylTrfase_J"/>
</dbReference>
<keyword evidence="1" id="KW-0808">Transferase</keyword>
<dbReference type="InterPro" id="IPR029063">
    <property type="entry name" value="SAM-dependent_MTases_sf"/>
</dbReference>
<dbReference type="SUPFAM" id="SSF53335">
    <property type="entry name" value="S-adenosyl-L-methionine-dependent methyltransferases"/>
    <property type="match status" value="1"/>
</dbReference>
<accession>A0A2W7MKC7</accession>
<protein>
    <submittedName>
        <fullName evidence="1">Putative SAM-dependent methyltransferase</fullName>
    </submittedName>
</protein>
<gene>
    <name evidence="1" type="ORF">C7437_101706</name>
</gene>
<dbReference type="GO" id="GO:0008990">
    <property type="term" value="F:rRNA (guanine-N2-)-methyltransferase activity"/>
    <property type="evidence" value="ECO:0007669"/>
    <property type="project" value="InterPro"/>
</dbReference>
<dbReference type="Gene3D" id="3.40.50.150">
    <property type="entry name" value="Vaccinia Virus protein VP39"/>
    <property type="match status" value="1"/>
</dbReference>
<dbReference type="Pfam" id="PF04445">
    <property type="entry name" value="SAM_MT"/>
    <property type="match status" value="1"/>
</dbReference>
<dbReference type="OrthoDB" id="1653798at2"/>
<dbReference type="Proteomes" id="UP000248646">
    <property type="component" value="Unassembled WGS sequence"/>
</dbReference>
<name>A0A2W7MKC7_9BACI</name>
<dbReference type="PANTHER" id="PTHR36112">
    <property type="entry name" value="RIBOSOMAL RNA SMALL SUBUNIT METHYLTRANSFERASE J"/>
    <property type="match status" value="1"/>
</dbReference>
<keyword evidence="1" id="KW-0489">Methyltransferase</keyword>
<dbReference type="EMBL" id="QKZI01000001">
    <property type="protein sequence ID" value="PZX07587.1"/>
    <property type="molecule type" value="Genomic_DNA"/>
</dbReference>
<dbReference type="RefSeq" id="WP_111438223.1">
    <property type="nucleotide sequence ID" value="NZ_QKZI01000001.1"/>
</dbReference>
<keyword evidence="2" id="KW-1185">Reference proteome</keyword>